<gene>
    <name evidence="3" type="ORF">SAMN05192585_12832</name>
</gene>
<dbReference type="OrthoDB" id="1863469at2"/>
<dbReference type="STRING" id="258515.SAMN05192585_12832"/>
<evidence type="ECO:0000256" key="1">
    <source>
        <dbReference type="SAM" id="Phobius"/>
    </source>
</evidence>
<sequence>MKGVKNLFTNRRFKYGTFATLIAVGFVAAVVIINIISSLLVDRFPLSVDLTKNKIFEVSDQTKEFLNTLNTDVEIMVLAEKKDFLNASEYHAQAITVLDTYGKLSNRVKISYVNLVNDPTLASKYPDLQLTTGDILIRTDKRTRKIAASDLFNTEINQYTYQQSITSSKAEQTLTSALAAVTSNESVLVTLISGHDEEESSGLSGILSSNSYDTATVKLVSEDIKKESKFVVINNPKRDFTADELKKLDVFLSNDGKLGKTLLYFAGSEQPALPNLEGFLKEWGIEVGTGIVYESDNNMLFSNNYFATSAEYSTTDYAGNLASRNLLVGMPNGRPLKQVYETKGSITTTKLLSYSKGSRLRPADAPENYQLDPNKDAQGPFAAVIRAQKQAYINNEPQNSNVIVFSTSVAIDEQLTSQSVVGNGEYIAGMLNDISEKKNAISIVPKEIGTSQLQINGAQMVIIGLVFVILLPLAILVCGIVIWIKRRNR</sequence>
<protein>
    <submittedName>
        <fullName evidence="3">ABC-type uncharacterized transport system involved in gliding motility, auxiliary component</fullName>
    </submittedName>
</protein>
<keyword evidence="1" id="KW-1133">Transmembrane helix</keyword>
<dbReference type="Proteomes" id="UP000199182">
    <property type="component" value="Unassembled WGS sequence"/>
</dbReference>
<evidence type="ECO:0000313" key="4">
    <source>
        <dbReference type="Proteomes" id="UP000199182"/>
    </source>
</evidence>
<feature type="transmembrane region" description="Helical" evidence="1">
    <location>
        <begin position="21"/>
        <end position="41"/>
    </location>
</feature>
<reference evidence="3 4" key="1">
    <citation type="submission" date="2016-10" db="EMBL/GenBank/DDBJ databases">
        <authorList>
            <person name="de Groot N.N."/>
        </authorList>
    </citation>
    <scope>NUCLEOTIDE SEQUENCE [LARGE SCALE GENOMIC DNA]</scope>
    <source>
        <strain evidence="3 4">CGMCC 1.5012</strain>
    </source>
</reference>
<keyword evidence="1" id="KW-0472">Membrane</keyword>
<evidence type="ECO:0000259" key="2">
    <source>
        <dbReference type="Pfam" id="PF23357"/>
    </source>
</evidence>
<feature type="transmembrane region" description="Helical" evidence="1">
    <location>
        <begin position="460"/>
        <end position="484"/>
    </location>
</feature>
<dbReference type="RefSeq" id="WP_092641713.1">
    <property type="nucleotide sequence ID" value="NZ_FNID01000028.1"/>
</dbReference>
<name>A0A1H0DGM0_9FIRM</name>
<proteinExistence type="predicted"/>
<accession>A0A1H0DGM0</accession>
<dbReference type="InterPro" id="IPR055396">
    <property type="entry name" value="DUF7088"/>
</dbReference>
<keyword evidence="1" id="KW-0812">Transmembrane</keyword>
<evidence type="ECO:0000313" key="3">
    <source>
        <dbReference type="EMBL" id="SDN69169.1"/>
    </source>
</evidence>
<organism evidence="3 4">
    <name type="scientific">Acetanaerobacterium elongatum</name>
    <dbReference type="NCBI Taxonomy" id="258515"/>
    <lineage>
        <taxon>Bacteria</taxon>
        <taxon>Bacillati</taxon>
        <taxon>Bacillota</taxon>
        <taxon>Clostridia</taxon>
        <taxon>Eubacteriales</taxon>
        <taxon>Oscillospiraceae</taxon>
        <taxon>Acetanaerobacterium</taxon>
    </lineage>
</organism>
<dbReference type="EMBL" id="FNID01000028">
    <property type="protein sequence ID" value="SDN69169.1"/>
    <property type="molecule type" value="Genomic_DNA"/>
</dbReference>
<keyword evidence="4" id="KW-1185">Reference proteome</keyword>
<feature type="domain" description="DUF7088" evidence="2">
    <location>
        <begin position="52"/>
        <end position="139"/>
    </location>
</feature>
<dbReference type="Pfam" id="PF23357">
    <property type="entry name" value="DUF7088"/>
    <property type="match status" value="1"/>
</dbReference>
<dbReference type="AlphaFoldDB" id="A0A1H0DGM0"/>